<proteinExistence type="inferred from homology"/>
<dbReference type="EMBL" id="JARRAF010000016">
    <property type="protein sequence ID" value="MDK2125166.1"/>
    <property type="molecule type" value="Genomic_DNA"/>
</dbReference>
<protein>
    <recommendedName>
        <fullName evidence="4">long-chain-fatty-acyl-CoA reductase</fullName>
        <ecNumber evidence="4">1.2.1.50</ecNumber>
    </recommendedName>
</protein>
<dbReference type="SUPFAM" id="SSF56801">
    <property type="entry name" value="Acetyl-CoA synthetase-like"/>
    <property type="match status" value="1"/>
</dbReference>
<comment type="pathway">
    <text evidence="2">Lipid metabolism; fatty acid reduction for biolumincescence.</text>
</comment>
<dbReference type="SUPFAM" id="SSF53720">
    <property type="entry name" value="ALDH-like"/>
    <property type="match status" value="1"/>
</dbReference>
<dbReference type="Gene3D" id="3.40.605.10">
    <property type="entry name" value="Aldehyde Dehydrogenase, Chain A, domain 1"/>
    <property type="match status" value="1"/>
</dbReference>
<evidence type="ECO:0000256" key="2">
    <source>
        <dbReference type="ARBA" id="ARBA00004908"/>
    </source>
</evidence>
<evidence type="ECO:0000259" key="9">
    <source>
        <dbReference type="Pfam" id="PF00501"/>
    </source>
</evidence>
<keyword evidence="5" id="KW-0521">NADP</keyword>
<comment type="caution">
    <text evidence="10">The sequence shown here is derived from an EMBL/GenBank/DDBJ whole genome shotgun (WGS) entry which is preliminary data.</text>
</comment>
<evidence type="ECO:0000256" key="3">
    <source>
        <dbReference type="ARBA" id="ARBA00010915"/>
    </source>
</evidence>
<keyword evidence="6" id="KW-0560">Oxidoreductase</keyword>
<dbReference type="InterPro" id="IPR042099">
    <property type="entry name" value="ANL_N_sf"/>
</dbReference>
<evidence type="ECO:0000313" key="11">
    <source>
        <dbReference type="Proteomes" id="UP001172778"/>
    </source>
</evidence>
<evidence type="ECO:0000256" key="6">
    <source>
        <dbReference type="ARBA" id="ARBA00023002"/>
    </source>
</evidence>
<evidence type="ECO:0000256" key="5">
    <source>
        <dbReference type="ARBA" id="ARBA00022857"/>
    </source>
</evidence>
<dbReference type="InterPro" id="IPR016162">
    <property type="entry name" value="Ald_DH_N"/>
</dbReference>
<dbReference type="CDD" id="cd07080">
    <property type="entry name" value="ALDH_Acyl-CoA-Red_LuxC"/>
    <property type="match status" value="1"/>
</dbReference>
<dbReference type="InterPro" id="IPR016163">
    <property type="entry name" value="Ald_DH_C"/>
</dbReference>
<dbReference type="InterPro" id="IPR008670">
    <property type="entry name" value="CoA_reduct_LuxC"/>
</dbReference>
<evidence type="ECO:0000313" key="10">
    <source>
        <dbReference type="EMBL" id="MDK2125166.1"/>
    </source>
</evidence>
<reference evidence="10" key="1">
    <citation type="submission" date="2023-03" db="EMBL/GenBank/DDBJ databases">
        <title>Chitinimonas shenzhenensis gen. nov., sp. nov., a novel member of family Burkholderiaceae isolated from activated sludge collected in Shen Zhen, China.</title>
        <authorList>
            <person name="Wang X."/>
        </authorList>
    </citation>
    <scope>NUCLEOTIDE SEQUENCE</scope>
    <source>
        <strain evidence="10">DQS-5</strain>
    </source>
</reference>
<keyword evidence="7" id="KW-0455">Luminescence</keyword>
<evidence type="ECO:0000256" key="1">
    <source>
        <dbReference type="ARBA" id="ARBA00003277"/>
    </source>
</evidence>
<dbReference type="Gene3D" id="3.40.50.12780">
    <property type="entry name" value="N-terminal domain of ligase-like"/>
    <property type="match status" value="1"/>
</dbReference>
<dbReference type="PANTHER" id="PTHR43845:SF1">
    <property type="entry name" value="BLR5969 PROTEIN"/>
    <property type="match status" value="1"/>
</dbReference>
<dbReference type="Pfam" id="PF00501">
    <property type="entry name" value="AMP-binding"/>
    <property type="match status" value="1"/>
</dbReference>
<comment type="catalytic activity">
    <reaction evidence="8">
        <text>a long-chain fatty aldehyde + NADP(+) + CoA = a long-chain fatty acyl-CoA + NADPH + H(+)</text>
        <dbReference type="Rhea" id="RHEA:15437"/>
        <dbReference type="ChEBI" id="CHEBI:15378"/>
        <dbReference type="ChEBI" id="CHEBI:17176"/>
        <dbReference type="ChEBI" id="CHEBI:57287"/>
        <dbReference type="ChEBI" id="CHEBI:57783"/>
        <dbReference type="ChEBI" id="CHEBI:58349"/>
        <dbReference type="ChEBI" id="CHEBI:83139"/>
        <dbReference type="EC" id="1.2.1.50"/>
    </reaction>
</comment>
<accession>A0ABT7DYM1</accession>
<keyword evidence="11" id="KW-1185">Reference proteome</keyword>
<comment type="function">
    <text evidence="1">LuxC is the fatty acid reductase enzyme responsible for synthesis of the aldehyde substrate for the luminescent reaction catalyzed by luciferase.</text>
</comment>
<dbReference type="EC" id="1.2.1.50" evidence="4"/>
<feature type="domain" description="AMP-dependent synthetase/ligase" evidence="9">
    <location>
        <begin position="460"/>
        <end position="666"/>
    </location>
</feature>
<comment type="similarity">
    <text evidence="3">Belongs to the LuxC family.</text>
</comment>
<dbReference type="PANTHER" id="PTHR43845">
    <property type="entry name" value="BLR5969 PROTEIN"/>
    <property type="match status" value="1"/>
</dbReference>
<dbReference type="Proteomes" id="UP001172778">
    <property type="component" value="Unassembled WGS sequence"/>
</dbReference>
<sequence length="803" mass="86980">MYLINGQLSPTLSLDQALNSLTARLPIALGQPCDIETVLATAERFAARLTAGEFDLGSEVDAAARNEIAAFCTPASLKTKLKRELGEQPFSLRRIDYRASHFEAWRPLGLVVHVTPANAPLLPFFAILESLLLGNVNWLRPSSSDAGINARLLQAFLSCDTSGQLADFIAVTPAKTSELPQLMVHADGVSAWGGDSALEAIRKQLPAGCRWIDWGHKISFAYLVPNAIDSAALDAVADEVCRFDQQACSSPQVVFVDSDDQATLQAIGEQLAEAMARRTSQWPALTPSEQEAADITSRLAFTRLDQVFGAVPSRIWTGEGWRIIWKHEAAIEPSPLFRSVLLRPLPRARLVDTLRPWRTRLQSCGLVANAADMAGLSHALIAAGVGRLAPMQAMHEGYSGEPHDGVYALSRLARRVSVTLAADMLPRQATLDLPPVAPASIVGQPVMDKAAFLNDSMRDGAQLFFRSGGSSGVPKLAGFSYGDYHRQMQAAADGLFAAGIEPASDRVLNLLYAGNLYGGLLSFFTLLDKLGVTHYPMGGPNDDDYSEIASVIVSQKVNTLIGMPSTIYQLFVREEKTLRAYGGIKKLMLGGEHLGASQREFIASFGVTTIRSAIYGSVDAGPLGHACHASPDGVFHLLTDTQWLEIVDTETDQPVAPGESGRLLFTSRAREGQKVVRYEIGDLGRWVDGECACGAQSPRFELQGRHGALIRIGTMFVQPQKLAALAEVPIQLILEYGSAGRECIRLLADGDAEAVRARVSTDPELKLGLDTELLELEVSSRPVAEFERHTHSGKTPLVMDRRR</sequence>
<dbReference type="InterPro" id="IPR016161">
    <property type="entry name" value="Ald_DH/histidinol_DH"/>
</dbReference>
<name>A0ABT7DYM1_9NEIS</name>
<organism evidence="10 11">
    <name type="scientific">Parachitinimonas caeni</name>
    <dbReference type="NCBI Taxonomy" id="3031301"/>
    <lineage>
        <taxon>Bacteria</taxon>
        <taxon>Pseudomonadati</taxon>
        <taxon>Pseudomonadota</taxon>
        <taxon>Betaproteobacteria</taxon>
        <taxon>Neisseriales</taxon>
        <taxon>Chitinibacteraceae</taxon>
        <taxon>Parachitinimonas</taxon>
    </lineage>
</organism>
<dbReference type="Pfam" id="PF05893">
    <property type="entry name" value="LuxC"/>
    <property type="match status" value="1"/>
</dbReference>
<evidence type="ECO:0000256" key="7">
    <source>
        <dbReference type="ARBA" id="ARBA00023223"/>
    </source>
</evidence>
<dbReference type="RefSeq" id="WP_284101479.1">
    <property type="nucleotide sequence ID" value="NZ_JARRAF010000016.1"/>
</dbReference>
<dbReference type="InterPro" id="IPR000873">
    <property type="entry name" value="AMP-dep_synth/lig_dom"/>
</dbReference>
<evidence type="ECO:0000256" key="8">
    <source>
        <dbReference type="ARBA" id="ARBA00049412"/>
    </source>
</evidence>
<evidence type="ECO:0000256" key="4">
    <source>
        <dbReference type="ARBA" id="ARBA00013020"/>
    </source>
</evidence>
<dbReference type="Gene3D" id="3.40.309.10">
    <property type="entry name" value="Aldehyde Dehydrogenase, Chain A, domain 2"/>
    <property type="match status" value="1"/>
</dbReference>
<gene>
    <name evidence="10" type="ORF">PZA18_14010</name>
</gene>